<feature type="transmembrane region" description="Helical" evidence="7">
    <location>
        <begin position="436"/>
        <end position="457"/>
    </location>
</feature>
<feature type="transmembrane region" description="Helical" evidence="7">
    <location>
        <begin position="117"/>
        <end position="138"/>
    </location>
</feature>
<keyword evidence="3" id="KW-1003">Cell membrane</keyword>
<proteinExistence type="inferred from homology"/>
<dbReference type="NCBIfam" id="TIGR03920">
    <property type="entry name" value="T7SS_EccD"/>
    <property type="match status" value="1"/>
</dbReference>
<feature type="transmembrane region" description="Helical" evidence="7">
    <location>
        <begin position="180"/>
        <end position="199"/>
    </location>
</feature>
<feature type="transmembrane region" description="Helical" evidence="7">
    <location>
        <begin position="262"/>
        <end position="281"/>
    </location>
</feature>
<protein>
    <submittedName>
        <fullName evidence="9">Type VII secretion integral membrane protein EccD</fullName>
    </submittedName>
</protein>
<feature type="domain" description="EccD-like transmembrane" evidence="8">
    <location>
        <begin position="119"/>
        <end position="497"/>
    </location>
</feature>
<keyword evidence="4 7" id="KW-0812">Transmembrane</keyword>
<feature type="transmembrane region" description="Helical" evidence="7">
    <location>
        <begin position="342"/>
        <end position="361"/>
    </location>
</feature>
<feature type="transmembrane region" description="Helical" evidence="7">
    <location>
        <begin position="367"/>
        <end position="384"/>
    </location>
</feature>
<evidence type="ECO:0000256" key="3">
    <source>
        <dbReference type="ARBA" id="ARBA00022475"/>
    </source>
</evidence>
<comment type="similarity">
    <text evidence="2">Belongs to the EccD/Snm4 family.</text>
</comment>
<sequence length="500" mass="51362">MSTTTGTGFRRVRVAAPDGRVDIALAEDLPVAEIYPELLRLTGQTQAAGTPTGYHLVRGDGSLLDPTLSLSAHRVVDGELLTLRPMSRSLPPAVFDSVSDAVASAVRRERRLWSEDLLRGASLIGSVLLLALMGFLLWSADPVRHDMNGLPGVVAGAAGVLLTAFAGARARAYEDRAGAVAFGLAALPLLLLAGSGIVGPDAGDGPGRLQFLLGCVCALVASAVLLALSPGGSAPFVGAVFVTAAGTLASFVAILTEASATSTAAVCVPVAVGLIAFLPGLSSRFARLPIGYVAPRSAVDLFGADPDPADARQAQVTGEVHPVGTPVDADRIALRARRSHELLLGLVGGCAVVVAVAAGVLGFSDSVWAQFLALAAGLSMLLRARLFRYTAQVASALLAGLASIGLLLAGLAHNPPADLLNELLRYGDRTGLDVRALWLFSLAAAGVALFTAIGLVVPKRGLTPFWGRFLDLAETAVLLSLVPLCLATLELFEAARSVTS</sequence>
<comment type="subcellular location">
    <subcellularLocation>
        <location evidence="1">Cell membrane</location>
        <topology evidence="1">Multi-pass membrane protein</topology>
    </subcellularLocation>
</comment>
<evidence type="ECO:0000259" key="8">
    <source>
        <dbReference type="Pfam" id="PF19053"/>
    </source>
</evidence>
<dbReference type="InterPro" id="IPR006707">
    <property type="entry name" value="T7SS_EccD"/>
</dbReference>
<evidence type="ECO:0000256" key="5">
    <source>
        <dbReference type="ARBA" id="ARBA00022989"/>
    </source>
</evidence>
<comment type="caution">
    <text evidence="9">The sequence shown here is derived from an EMBL/GenBank/DDBJ whole genome shotgun (WGS) entry which is preliminary data.</text>
</comment>
<evidence type="ECO:0000313" key="10">
    <source>
        <dbReference type="Proteomes" id="UP001224661"/>
    </source>
</evidence>
<dbReference type="InterPro" id="IPR024962">
    <property type="entry name" value="YukD-like"/>
</dbReference>
<dbReference type="InterPro" id="IPR044049">
    <property type="entry name" value="EccD_transm"/>
</dbReference>
<evidence type="ECO:0000256" key="6">
    <source>
        <dbReference type="ARBA" id="ARBA00023136"/>
    </source>
</evidence>
<keyword evidence="10" id="KW-1185">Reference proteome</keyword>
<dbReference type="Pfam" id="PF19053">
    <property type="entry name" value="EccD"/>
    <property type="match status" value="1"/>
</dbReference>
<gene>
    <name evidence="9" type="primary">eccD</name>
    <name evidence="9" type="ORF">QIS99_30115</name>
</gene>
<dbReference type="Pfam" id="PF08817">
    <property type="entry name" value="YukD"/>
    <property type="match status" value="1"/>
</dbReference>
<evidence type="ECO:0000256" key="7">
    <source>
        <dbReference type="SAM" id="Phobius"/>
    </source>
</evidence>
<evidence type="ECO:0000256" key="4">
    <source>
        <dbReference type="ARBA" id="ARBA00022692"/>
    </source>
</evidence>
<feature type="transmembrane region" description="Helical" evidence="7">
    <location>
        <begin position="211"/>
        <end position="229"/>
    </location>
</feature>
<feature type="transmembrane region" description="Helical" evidence="7">
    <location>
        <begin position="236"/>
        <end position="256"/>
    </location>
</feature>
<keyword evidence="6 7" id="KW-0472">Membrane</keyword>
<accession>A0ABT6S3D4</accession>
<dbReference type="PIRSF" id="PIRSF017804">
    <property type="entry name" value="Secretion_EccD1"/>
    <property type="match status" value="1"/>
</dbReference>
<feature type="transmembrane region" description="Helical" evidence="7">
    <location>
        <begin position="396"/>
        <end position="416"/>
    </location>
</feature>
<evidence type="ECO:0000256" key="1">
    <source>
        <dbReference type="ARBA" id="ARBA00004651"/>
    </source>
</evidence>
<name>A0ABT6S3D4_9ACTN</name>
<dbReference type="EMBL" id="JASCIR010000048">
    <property type="protein sequence ID" value="MDI3390416.1"/>
    <property type="molecule type" value="Genomic_DNA"/>
</dbReference>
<evidence type="ECO:0000313" key="9">
    <source>
        <dbReference type="EMBL" id="MDI3390416.1"/>
    </source>
</evidence>
<reference evidence="9 10" key="1">
    <citation type="submission" date="2023-05" db="EMBL/GenBank/DDBJ databases">
        <title>Draft genome sequence of Streptomyces sp. B-S-A8 isolated from a cave soil in Thailand.</title>
        <authorList>
            <person name="Chamroensaksri N."/>
            <person name="Muangham S."/>
        </authorList>
    </citation>
    <scope>NUCLEOTIDE SEQUENCE [LARGE SCALE GENOMIC DNA]</scope>
    <source>
        <strain evidence="9 10">B-S-A8</strain>
    </source>
</reference>
<organism evidence="9 10">
    <name type="scientific">Streptomyces solicavernae</name>
    <dbReference type="NCBI Taxonomy" id="3043614"/>
    <lineage>
        <taxon>Bacteria</taxon>
        <taxon>Bacillati</taxon>
        <taxon>Actinomycetota</taxon>
        <taxon>Actinomycetes</taxon>
        <taxon>Kitasatosporales</taxon>
        <taxon>Streptomycetaceae</taxon>
        <taxon>Streptomyces</taxon>
    </lineage>
</organism>
<evidence type="ECO:0000256" key="2">
    <source>
        <dbReference type="ARBA" id="ARBA00006162"/>
    </source>
</evidence>
<dbReference type="Gene3D" id="3.10.20.90">
    <property type="entry name" value="Phosphatidylinositol 3-kinase Catalytic Subunit, Chain A, domain 1"/>
    <property type="match status" value="1"/>
</dbReference>
<feature type="transmembrane region" description="Helical" evidence="7">
    <location>
        <begin position="150"/>
        <end position="168"/>
    </location>
</feature>
<dbReference type="Proteomes" id="UP001224661">
    <property type="component" value="Unassembled WGS sequence"/>
</dbReference>
<keyword evidence="5 7" id="KW-1133">Transmembrane helix</keyword>
<dbReference type="RefSeq" id="WP_282516901.1">
    <property type="nucleotide sequence ID" value="NZ_JASCIR010000048.1"/>
</dbReference>